<dbReference type="AlphaFoldDB" id="A0AAV3NSW6"/>
<organism evidence="2 3">
    <name type="scientific">Lithospermum erythrorhizon</name>
    <name type="common">Purple gromwell</name>
    <name type="synonym">Lithospermum officinale var. erythrorhizon</name>
    <dbReference type="NCBI Taxonomy" id="34254"/>
    <lineage>
        <taxon>Eukaryota</taxon>
        <taxon>Viridiplantae</taxon>
        <taxon>Streptophyta</taxon>
        <taxon>Embryophyta</taxon>
        <taxon>Tracheophyta</taxon>
        <taxon>Spermatophyta</taxon>
        <taxon>Magnoliopsida</taxon>
        <taxon>eudicotyledons</taxon>
        <taxon>Gunneridae</taxon>
        <taxon>Pentapetalae</taxon>
        <taxon>asterids</taxon>
        <taxon>lamiids</taxon>
        <taxon>Boraginales</taxon>
        <taxon>Boraginaceae</taxon>
        <taxon>Boraginoideae</taxon>
        <taxon>Lithospermeae</taxon>
        <taxon>Lithospermum</taxon>
    </lineage>
</organism>
<dbReference type="Proteomes" id="UP001454036">
    <property type="component" value="Unassembled WGS sequence"/>
</dbReference>
<sequence>MARLTTVPVAIQLAILKTFAAYNHEALKEAQKDKANIIRKQHNRSPQLSCTNAQLLEYLLIPRIPIMMGKDRPFSTPSQRRSLSSTSTSSLRTNINSGRLTPVVDPVSNKNPAVGRR</sequence>
<feature type="compositionally biased region" description="Low complexity" evidence="1">
    <location>
        <begin position="75"/>
        <end position="93"/>
    </location>
</feature>
<protein>
    <submittedName>
        <fullName evidence="2">Uncharacterized protein</fullName>
    </submittedName>
</protein>
<keyword evidence="3" id="KW-1185">Reference proteome</keyword>
<accession>A0AAV3NSW6</accession>
<dbReference type="EMBL" id="BAABME010000396">
    <property type="protein sequence ID" value="GAA0142425.1"/>
    <property type="molecule type" value="Genomic_DNA"/>
</dbReference>
<evidence type="ECO:0000313" key="2">
    <source>
        <dbReference type="EMBL" id="GAA0142425.1"/>
    </source>
</evidence>
<gene>
    <name evidence="2" type="ORF">LIER_03330</name>
</gene>
<proteinExistence type="predicted"/>
<reference evidence="2 3" key="1">
    <citation type="submission" date="2024-01" db="EMBL/GenBank/DDBJ databases">
        <title>The complete chloroplast genome sequence of Lithospermum erythrorhizon: insights into the phylogenetic relationship among Boraginaceae species and the maternal lineages of purple gromwells.</title>
        <authorList>
            <person name="Okada T."/>
            <person name="Watanabe K."/>
        </authorList>
    </citation>
    <scope>NUCLEOTIDE SEQUENCE [LARGE SCALE GENOMIC DNA]</scope>
</reference>
<evidence type="ECO:0000256" key="1">
    <source>
        <dbReference type="SAM" id="MobiDB-lite"/>
    </source>
</evidence>
<name>A0AAV3NSW6_LITER</name>
<evidence type="ECO:0000313" key="3">
    <source>
        <dbReference type="Proteomes" id="UP001454036"/>
    </source>
</evidence>
<feature type="region of interest" description="Disordered" evidence="1">
    <location>
        <begin position="70"/>
        <end position="117"/>
    </location>
</feature>
<comment type="caution">
    <text evidence="2">The sequence shown here is derived from an EMBL/GenBank/DDBJ whole genome shotgun (WGS) entry which is preliminary data.</text>
</comment>